<reference evidence="11 12" key="1">
    <citation type="submission" date="2020-02" db="EMBL/GenBank/DDBJ databases">
        <title>Pelistega sp. NLN82 were isolated from wild rodents of the Hainan Island.</title>
        <authorList>
            <person name="Niu N."/>
            <person name="Zhou J."/>
        </authorList>
    </citation>
    <scope>NUCLEOTIDE SEQUENCE [LARGE SCALE GENOMIC DNA]</scope>
    <source>
        <strain evidence="11 12">NLN82</strain>
    </source>
</reference>
<feature type="transmembrane region" description="Helical" evidence="10">
    <location>
        <begin position="175"/>
        <end position="198"/>
    </location>
</feature>
<evidence type="ECO:0000313" key="12">
    <source>
        <dbReference type="Proteomes" id="UP000477651"/>
    </source>
</evidence>
<dbReference type="InterPro" id="IPR050368">
    <property type="entry name" value="ClC-type_chloride_channel"/>
</dbReference>
<proteinExistence type="predicted"/>
<dbReference type="AlphaFoldDB" id="A0A6L9Y4U5"/>
<evidence type="ECO:0000256" key="6">
    <source>
        <dbReference type="ARBA" id="ARBA00023136"/>
    </source>
</evidence>
<keyword evidence="8" id="KW-0868">Chloride</keyword>
<evidence type="ECO:0000256" key="5">
    <source>
        <dbReference type="ARBA" id="ARBA00023065"/>
    </source>
</evidence>
<comment type="caution">
    <text evidence="11">The sequence shown here is derived from an EMBL/GenBank/DDBJ whole genome shotgun (WGS) entry which is preliminary data.</text>
</comment>
<keyword evidence="7" id="KW-0869">Chloride channel</keyword>
<sequence length="411" mass="43536">MSSRITILLAILATGILAGLGAVALTWLIHGIEYLAFGQSEATKRIITAGTSPERRIIAMFIGSIIVALGWYYLSYKERNIIHIHTIVEGTHQQPPAFFPSVLHTVLQIIAVGCGAPIGREAAPRELGALFAERISHYLHIDAVTRKTIIASGAAAGLAAVYQVPFAGVLFTLEILLGVFSITNACIAIAISVLAVFVAQIGVNAETFYLVTQIEGDIYTTLIAAVVGAIIGIPATYFSLAIQQAEKQRIKGKKILWTLPLAFLITGILAIYFPQILGNGRSAAQIAFWGSSLWLCIGLLISKALVVWLTLKSGAYGGTLTPSVALGALSGLLIGLLLQTYYPSIDLTAMSLAGAVAFLAVSMHAPLTAFALIIGFTGQEFDAYLPLLAAVTCAMGTSSFINYSKPLSDKP</sequence>
<evidence type="ECO:0000256" key="4">
    <source>
        <dbReference type="ARBA" id="ARBA00022989"/>
    </source>
</evidence>
<evidence type="ECO:0000256" key="7">
    <source>
        <dbReference type="ARBA" id="ARBA00023173"/>
    </source>
</evidence>
<dbReference type="PANTHER" id="PTHR43427:SF6">
    <property type="entry name" value="CHLORIDE CHANNEL PROTEIN CLC-E"/>
    <property type="match status" value="1"/>
</dbReference>
<comment type="subcellular location">
    <subcellularLocation>
        <location evidence="1">Membrane</location>
        <topology evidence="1">Multi-pass membrane protein</topology>
    </subcellularLocation>
</comment>
<keyword evidence="4 10" id="KW-1133">Transmembrane helix</keyword>
<evidence type="ECO:0000256" key="2">
    <source>
        <dbReference type="ARBA" id="ARBA00022448"/>
    </source>
</evidence>
<dbReference type="SUPFAM" id="SSF81340">
    <property type="entry name" value="Clc chloride channel"/>
    <property type="match status" value="1"/>
</dbReference>
<evidence type="ECO:0000256" key="8">
    <source>
        <dbReference type="ARBA" id="ARBA00023214"/>
    </source>
</evidence>
<dbReference type="GO" id="GO:0034707">
    <property type="term" value="C:chloride channel complex"/>
    <property type="evidence" value="ECO:0007669"/>
    <property type="project" value="UniProtKB-KW"/>
</dbReference>
<dbReference type="EMBL" id="JAAGYR010000004">
    <property type="protein sequence ID" value="NEN75266.1"/>
    <property type="molecule type" value="Genomic_DNA"/>
</dbReference>
<feature type="transmembrane region" description="Helical" evidence="10">
    <location>
        <begin position="254"/>
        <end position="274"/>
    </location>
</feature>
<feature type="transmembrane region" description="Helical" evidence="10">
    <location>
        <begin position="57"/>
        <end position="74"/>
    </location>
</feature>
<keyword evidence="12" id="KW-1185">Reference proteome</keyword>
<dbReference type="PANTHER" id="PTHR43427">
    <property type="entry name" value="CHLORIDE CHANNEL PROTEIN CLC-E"/>
    <property type="match status" value="1"/>
</dbReference>
<organism evidence="11 12">
    <name type="scientific">Pelistega ratti</name>
    <dbReference type="NCBI Taxonomy" id="2652177"/>
    <lineage>
        <taxon>Bacteria</taxon>
        <taxon>Pseudomonadati</taxon>
        <taxon>Pseudomonadota</taxon>
        <taxon>Betaproteobacteria</taxon>
        <taxon>Burkholderiales</taxon>
        <taxon>Alcaligenaceae</taxon>
        <taxon>Pelistega</taxon>
    </lineage>
</organism>
<dbReference type="RefSeq" id="WP_163763977.1">
    <property type="nucleotide sequence ID" value="NZ_JAAGYR010000004.1"/>
</dbReference>
<dbReference type="Pfam" id="PF00654">
    <property type="entry name" value="Voltage_CLC"/>
    <property type="match status" value="1"/>
</dbReference>
<feature type="transmembrane region" description="Helical" evidence="10">
    <location>
        <begin position="383"/>
        <end position="403"/>
    </location>
</feature>
<evidence type="ECO:0000256" key="3">
    <source>
        <dbReference type="ARBA" id="ARBA00022692"/>
    </source>
</evidence>
<feature type="transmembrane region" description="Helical" evidence="10">
    <location>
        <begin position="218"/>
        <end position="242"/>
    </location>
</feature>
<keyword evidence="5" id="KW-0406">Ion transport</keyword>
<evidence type="ECO:0000256" key="9">
    <source>
        <dbReference type="ARBA" id="ARBA00023303"/>
    </source>
</evidence>
<dbReference type="InterPro" id="IPR001807">
    <property type="entry name" value="ClC"/>
</dbReference>
<feature type="transmembrane region" description="Helical" evidence="10">
    <location>
        <begin position="323"/>
        <end position="342"/>
    </location>
</feature>
<evidence type="ECO:0000313" key="11">
    <source>
        <dbReference type="EMBL" id="NEN75266.1"/>
    </source>
</evidence>
<dbReference type="PRINTS" id="PR00762">
    <property type="entry name" value="CLCHANNEL"/>
</dbReference>
<keyword evidence="6 10" id="KW-0472">Membrane</keyword>
<evidence type="ECO:0000256" key="1">
    <source>
        <dbReference type="ARBA" id="ARBA00004141"/>
    </source>
</evidence>
<accession>A0A6L9Y4U5</accession>
<keyword evidence="3 10" id="KW-0812">Transmembrane</keyword>
<dbReference type="InterPro" id="IPR014743">
    <property type="entry name" value="Cl-channel_core"/>
</dbReference>
<feature type="transmembrane region" description="Helical" evidence="10">
    <location>
        <begin position="7"/>
        <end position="29"/>
    </location>
</feature>
<dbReference type="Gene3D" id="1.10.3080.10">
    <property type="entry name" value="Clc chloride channel"/>
    <property type="match status" value="1"/>
</dbReference>
<feature type="transmembrane region" description="Helical" evidence="10">
    <location>
        <begin position="354"/>
        <end position="376"/>
    </location>
</feature>
<keyword evidence="9" id="KW-0407">Ion channel</keyword>
<dbReference type="Proteomes" id="UP000477651">
    <property type="component" value="Unassembled WGS sequence"/>
</dbReference>
<feature type="transmembrane region" description="Helical" evidence="10">
    <location>
        <begin position="286"/>
        <end position="311"/>
    </location>
</feature>
<evidence type="ECO:0000256" key="10">
    <source>
        <dbReference type="SAM" id="Phobius"/>
    </source>
</evidence>
<protein>
    <submittedName>
        <fullName evidence="11">Voltage-gated chloride channel protein</fullName>
    </submittedName>
</protein>
<dbReference type="GO" id="GO:0005254">
    <property type="term" value="F:chloride channel activity"/>
    <property type="evidence" value="ECO:0007669"/>
    <property type="project" value="UniProtKB-KW"/>
</dbReference>
<keyword evidence="2" id="KW-0813">Transport</keyword>
<gene>
    <name evidence="11" type="ORF">F9B74_02845</name>
</gene>
<name>A0A6L9Y4U5_9BURK</name>